<dbReference type="SMART" id="SM00487">
    <property type="entry name" value="DEXDc"/>
    <property type="match status" value="1"/>
</dbReference>
<dbReference type="SMART" id="SM00490">
    <property type="entry name" value="HELICc"/>
    <property type="match status" value="1"/>
</dbReference>
<protein>
    <submittedName>
        <fullName evidence="4">Helicase conserved C-terminal domain-containing protein</fullName>
    </submittedName>
</protein>
<keyword evidence="4" id="KW-0347">Helicase</keyword>
<name>A0ABT1JNW0_ACTCY</name>
<dbReference type="InterPro" id="IPR049730">
    <property type="entry name" value="SNF2/RAD54-like_C"/>
</dbReference>
<dbReference type="Pfam" id="PF00271">
    <property type="entry name" value="Helicase_C"/>
    <property type="match status" value="1"/>
</dbReference>
<dbReference type="EMBL" id="AUBJ02000001">
    <property type="protein sequence ID" value="MCP2333823.1"/>
    <property type="molecule type" value="Genomic_DNA"/>
</dbReference>
<evidence type="ECO:0000259" key="3">
    <source>
        <dbReference type="PROSITE" id="PS51194"/>
    </source>
</evidence>
<dbReference type="InterPro" id="IPR050496">
    <property type="entry name" value="SNF2_RAD54_helicase_repair"/>
</dbReference>
<feature type="domain" description="Helicase C-terminal" evidence="3">
    <location>
        <begin position="419"/>
        <end position="583"/>
    </location>
</feature>
<feature type="domain" description="Helicase ATP-binding" evidence="2">
    <location>
        <begin position="152"/>
        <end position="299"/>
    </location>
</feature>
<keyword evidence="4" id="KW-0547">Nucleotide-binding</keyword>
<organism evidence="4 5">
    <name type="scientific">Actinoalloteichus caeruleus DSM 43889</name>
    <dbReference type="NCBI Taxonomy" id="1120930"/>
    <lineage>
        <taxon>Bacteria</taxon>
        <taxon>Bacillati</taxon>
        <taxon>Actinomycetota</taxon>
        <taxon>Actinomycetes</taxon>
        <taxon>Pseudonocardiales</taxon>
        <taxon>Pseudonocardiaceae</taxon>
        <taxon>Actinoalloteichus</taxon>
        <taxon>Actinoalloteichus cyanogriseus</taxon>
    </lineage>
</organism>
<sequence>MTTSPQWTYLPDRACWFVWSPNGGVPAAPSPDLPSVRATTTLAVPDGDAVTPRDVQGVEVPLLAGWDWLGTRRADPADAGSLAGRTLLARDPTRSALPLPVAAHCAPTPDGGHVRTAAATRDDVLGALALLDGLRGGGFTGSLRGYQLAGVRWLAGRRSGALLADDMGLGKTVQALALIANHLDEAHLVVCPTSVTPTWRREAARHTPELRVLRDGEEPRPGTLTIVSYARLRRAPHPFGDRRWGIVVCDEAQQVKNPRTLAHRAVAGLDARYRLVMTGTPVENDLGDLWALAQLATPGSLGTRRRFHDRYVVPIQHRGSPSAAARLAALTREFVLRRTKAEVAPELPDRQVVDLPCPLSREQRRLYQAALDETFTDGLGTGRGRRASVLALVTRLKQICNHPAQALGQRGPLPERSGKFDRLVEMLDESLGGGTGCLVFTQYTSMGRLLVDHLGRRHGVTVPFLHGGLTSDARDRIAGDFQGGGGPGVLVLSLRAAGFGLTLTRASTVIHYDRWWNPAVEDQASDRAHRIGQAQPVTIYTLRTAGTLEDHIATVHERKRGLAEAVTSGGEAELLALSDDQLRDVLALRPGAPS</sequence>
<dbReference type="InterPro" id="IPR001650">
    <property type="entry name" value="Helicase_C-like"/>
</dbReference>
<evidence type="ECO:0000313" key="4">
    <source>
        <dbReference type="EMBL" id="MCP2333823.1"/>
    </source>
</evidence>
<dbReference type="InterPro" id="IPR038718">
    <property type="entry name" value="SNF2-like_sf"/>
</dbReference>
<dbReference type="Gene3D" id="3.40.50.300">
    <property type="entry name" value="P-loop containing nucleotide triphosphate hydrolases"/>
    <property type="match status" value="1"/>
</dbReference>
<dbReference type="Proteomes" id="UP000791080">
    <property type="component" value="Unassembled WGS sequence"/>
</dbReference>
<comment type="caution">
    <text evidence="4">The sequence shown here is derived from an EMBL/GenBank/DDBJ whole genome shotgun (WGS) entry which is preliminary data.</text>
</comment>
<dbReference type="PROSITE" id="PS51194">
    <property type="entry name" value="HELICASE_CTER"/>
    <property type="match status" value="1"/>
</dbReference>
<dbReference type="CDD" id="cd18793">
    <property type="entry name" value="SF2_C_SNF"/>
    <property type="match status" value="1"/>
</dbReference>
<accession>A0ABT1JNW0</accession>
<keyword evidence="4" id="KW-0067">ATP-binding</keyword>
<keyword evidence="5" id="KW-1185">Reference proteome</keyword>
<dbReference type="Gene3D" id="3.40.50.10810">
    <property type="entry name" value="Tandem AAA-ATPase domain"/>
    <property type="match status" value="1"/>
</dbReference>
<reference evidence="4 5" key="2">
    <citation type="submission" date="2022-06" db="EMBL/GenBank/DDBJ databases">
        <title>Genomic Encyclopedia of Type Strains, Phase I: the one thousand microbial genomes (KMG-I) project.</title>
        <authorList>
            <person name="Kyrpides N."/>
        </authorList>
    </citation>
    <scope>NUCLEOTIDE SEQUENCE [LARGE SCALE GENOMIC DNA]</scope>
    <source>
        <strain evidence="4 5">DSM 43889</strain>
    </source>
</reference>
<dbReference type="PANTHER" id="PTHR45629">
    <property type="entry name" value="SNF2/RAD54 FAMILY MEMBER"/>
    <property type="match status" value="1"/>
</dbReference>
<dbReference type="InterPro" id="IPR014001">
    <property type="entry name" value="Helicase_ATP-bd"/>
</dbReference>
<gene>
    <name evidence="4" type="ORF">G443_004093</name>
</gene>
<dbReference type="PANTHER" id="PTHR45629:SF7">
    <property type="entry name" value="DNA EXCISION REPAIR PROTEIN ERCC-6-RELATED"/>
    <property type="match status" value="1"/>
</dbReference>
<dbReference type="InterPro" id="IPR000330">
    <property type="entry name" value="SNF2_N"/>
</dbReference>
<dbReference type="InterPro" id="IPR027417">
    <property type="entry name" value="P-loop_NTPase"/>
</dbReference>
<proteinExistence type="predicted"/>
<dbReference type="GO" id="GO:0004386">
    <property type="term" value="F:helicase activity"/>
    <property type="evidence" value="ECO:0007669"/>
    <property type="project" value="UniProtKB-KW"/>
</dbReference>
<dbReference type="SUPFAM" id="SSF52540">
    <property type="entry name" value="P-loop containing nucleoside triphosphate hydrolases"/>
    <property type="match status" value="2"/>
</dbReference>
<evidence type="ECO:0000313" key="5">
    <source>
        <dbReference type="Proteomes" id="UP000791080"/>
    </source>
</evidence>
<dbReference type="Pfam" id="PF00176">
    <property type="entry name" value="SNF2-rel_dom"/>
    <property type="match status" value="1"/>
</dbReference>
<dbReference type="RefSeq" id="WP_051314010.1">
    <property type="nucleotide sequence ID" value="NZ_AUBJ02000001.1"/>
</dbReference>
<evidence type="ECO:0000259" key="2">
    <source>
        <dbReference type="PROSITE" id="PS51192"/>
    </source>
</evidence>
<keyword evidence="1" id="KW-0378">Hydrolase</keyword>
<dbReference type="PROSITE" id="PS51192">
    <property type="entry name" value="HELICASE_ATP_BIND_1"/>
    <property type="match status" value="1"/>
</dbReference>
<evidence type="ECO:0000256" key="1">
    <source>
        <dbReference type="ARBA" id="ARBA00022801"/>
    </source>
</evidence>
<reference evidence="4 5" key="1">
    <citation type="submission" date="2013-07" db="EMBL/GenBank/DDBJ databases">
        <authorList>
            <consortium name="DOE Joint Genome Institute"/>
            <person name="Reeve W."/>
            <person name="Huntemann M."/>
            <person name="Han J."/>
            <person name="Chen A."/>
            <person name="Kyrpides N."/>
            <person name="Mavromatis K."/>
            <person name="Markowitz V."/>
            <person name="Palaniappan K."/>
            <person name="Ivanova N."/>
            <person name="Schaumberg A."/>
            <person name="Pati A."/>
            <person name="Liolios K."/>
            <person name="Nordberg H.P."/>
            <person name="Cantor M.N."/>
            <person name="Hua S.X."/>
            <person name="Woyke T."/>
        </authorList>
    </citation>
    <scope>NUCLEOTIDE SEQUENCE [LARGE SCALE GENOMIC DNA]</scope>
    <source>
        <strain evidence="4 5">DSM 43889</strain>
    </source>
</reference>